<dbReference type="InterPro" id="IPR027417">
    <property type="entry name" value="P-loop_NTPase"/>
</dbReference>
<evidence type="ECO:0000259" key="1">
    <source>
        <dbReference type="Pfam" id="PF13401"/>
    </source>
</evidence>
<gene>
    <name evidence="2" type="ORF">ACFQPB_20920</name>
</gene>
<accession>A0ABW2QRK2</accession>
<evidence type="ECO:0000313" key="3">
    <source>
        <dbReference type="Proteomes" id="UP001596501"/>
    </source>
</evidence>
<organism evidence="2 3">
    <name type="scientific">Hydrogenophaga atypica</name>
    <dbReference type="NCBI Taxonomy" id="249409"/>
    <lineage>
        <taxon>Bacteria</taxon>
        <taxon>Pseudomonadati</taxon>
        <taxon>Pseudomonadota</taxon>
        <taxon>Betaproteobacteria</taxon>
        <taxon>Burkholderiales</taxon>
        <taxon>Comamonadaceae</taxon>
        <taxon>Hydrogenophaga</taxon>
    </lineage>
</organism>
<comment type="caution">
    <text evidence="2">The sequence shown here is derived from an EMBL/GenBank/DDBJ whole genome shotgun (WGS) entry which is preliminary data.</text>
</comment>
<evidence type="ECO:0000313" key="2">
    <source>
        <dbReference type="EMBL" id="MFC7411332.1"/>
    </source>
</evidence>
<feature type="domain" description="ORC1/DEAH AAA+ ATPase" evidence="1">
    <location>
        <begin position="66"/>
        <end position="195"/>
    </location>
</feature>
<proteinExistence type="predicted"/>
<protein>
    <submittedName>
        <fullName evidence="2">AAA family ATPase</fullName>
    </submittedName>
</protein>
<sequence length="344" mass="38151">MASNPSPAPADTARARTTVLPAKTGGSLSLQTHPLARRHYRVATAAIESFVDLVEHCVRVLIPGALVYARPRIGKTQAIDYLTLHLAKHRPDIVVLRLSCEHHRSDFEGPFFNSLLSAAGVRQPLPKSISDKRFALLCRITEQAQVHAGHIVVLMCDEAQRLSKHGLEWLRDVHDQLARHGIHLITFLVGQPQLLAQKAQYQLSGDEQIVARFMIEQLQFRGIARAEDAATCLASYDISRYPEDGGATFAEFFYPQAYGAGMRLAQHAHGLWAAFVHAHARSQLPGAVEVPMDYFTRAVETVLLNGPLWDTLGFEPTEGHWERAVRDSGYVASRQTVRESTQSG</sequence>
<keyword evidence="3" id="KW-1185">Reference proteome</keyword>
<name>A0ABW2QRK2_9BURK</name>
<reference evidence="3" key="1">
    <citation type="journal article" date="2019" name="Int. J. Syst. Evol. Microbiol.">
        <title>The Global Catalogue of Microorganisms (GCM) 10K type strain sequencing project: providing services to taxonomists for standard genome sequencing and annotation.</title>
        <authorList>
            <consortium name="The Broad Institute Genomics Platform"/>
            <consortium name="The Broad Institute Genome Sequencing Center for Infectious Disease"/>
            <person name="Wu L."/>
            <person name="Ma J."/>
        </authorList>
    </citation>
    <scope>NUCLEOTIDE SEQUENCE [LARGE SCALE GENOMIC DNA]</scope>
    <source>
        <strain evidence="3">CGMCC 1.12371</strain>
    </source>
</reference>
<dbReference type="EMBL" id="JBHTCA010000029">
    <property type="protein sequence ID" value="MFC7411332.1"/>
    <property type="molecule type" value="Genomic_DNA"/>
</dbReference>
<dbReference type="Pfam" id="PF13401">
    <property type="entry name" value="AAA_22"/>
    <property type="match status" value="1"/>
</dbReference>
<dbReference type="RefSeq" id="WP_382227605.1">
    <property type="nucleotide sequence ID" value="NZ_JBHTCA010000029.1"/>
</dbReference>
<dbReference type="SUPFAM" id="SSF52540">
    <property type="entry name" value="P-loop containing nucleoside triphosphate hydrolases"/>
    <property type="match status" value="1"/>
</dbReference>
<dbReference type="Proteomes" id="UP001596501">
    <property type="component" value="Unassembled WGS sequence"/>
</dbReference>
<dbReference type="Gene3D" id="3.40.50.300">
    <property type="entry name" value="P-loop containing nucleotide triphosphate hydrolases"/>
    <property type="match status" value="1"/>
</dbReference>
<dbReference type="InterPro" id="IPR049945">
    <property type="entry name" value="AAA_22"/>
</dbReference>